<dbReference type="PANTHER" id="PTHR43304:SF1">
    <property type="entry name" value="PAC DOMAIN-CONTAINING PROTEIN"/>
    <property type="match status" value="1"/>
</dbReference>
<dbReference type="EC" id="2.7.13.3" evidence="2"/>
<reference evidence="9" key="1">
    <citation type="journal article" date="2014" name="Front. Microbiol.">
        <title>High frequency of phylogenetically diverse reductive dehalogenase-homologous genes in deep subseafloor sedimentary metagenomes.</title>
        <authorList>
            <person name="Kawai M."/>
            <person name="Futagami T."/>
            <person name="Toyoda A."/>
            <person name="Takaki Y."/>
            <person name="Nishi S."/>
            <person name="Hori S."/>
            <person name="Arai W."/>
            <person name="Tsubouchi T."/>
            <person name="Morono Y."/>
            <person name="Uchiyama I."/>
            <person name="Ito T."/>
            <person name="Fujiyama A."/>
            <person name="Inagaki F."/>
            <person name="Takami H."/>
        </authorList>
    </citation>
    <scope>NUCLEOTIDE SEQUENCE</scope>
    <source>
        <strain evidence="9">Expedition CK06-06</strain>
    </source>
</reference>
<dbReference type="Pfam" id="PF08447">
    <property type="entry name" value="PAS_3"/>
    <property type="match status" value="1"/>
</dbReference>
<dbReference type="GO" id="GO:0004673">
    <property type="term" value="F:protein histidine kinase activity"/>
    <property type="evidence" value="ECO:0007669"/>
    <property type="project" value="UniProtKB-EC"/>
</dbReference>
<keyword evidence="5" id="KW-0418">Kinase</keyword>
<dbReference type="AlphaFoldDB" id="X0VAX1"/>
<keyword evidence="3" id="KW-0597">Phosphoprotein</keyword>
<dbReference type="PANTHER" id="PTHR43304">
    <property type="entry name" value="PHYTOCHROME-LIKE PROTEIN CPH1"/>
    <property type="match status" value="1"/>
</dbReference>
<evidence type="ECO:0000256" key="2">
    <source>
        <dbReference type="ARBA" id="ARBA00012438"/>
    </source>
</evidence>
<dbReference type="InterPro" id="IPR001610">
    <property type="entry name" value="PAC"/>
</dbReference>
<feature type="domain" description="PAC" evidence="8">
    <location>
        <begin position="141"/>
        <end position="193"/>
    </location>
</feature>
<dbReference type="Gene3D" id="3.30.450.40">
    <property type="match status" value="1"/>
</dbReference>
<evidence type="ECO:0000259" key="7">
    <source>
        <dbReference type="PROSITE" id="PS50112"/>
    </source>
</evidence>
<feature type="coiled-coil region" evidence="6">
    <location>
        <begin position="184"/>
        <end position="215"/>
    </location>
</feature>
<dbReference type="Pfam" id="PF00158">
    <property type="entry name" value="Sigma54_activat"/>
    <property type="match status" value="1"/>
</dbReference>
<feature type="domain" description="PAS" evidence="7">
    <location>
        <begin position="66"/>
        <end position="138"/>
    </location>
</feature>
<keyword evidence="4" id="KW-0808">Transferase</keyword>
<evidence type="ECO:0000259" key="8">
    <source>
        <dbReference type="PROSITE" id="PS50113"/>
    </source>
</evidence>
<organism evidence="9">
    <name type="scientific">marine sediment metagenome</name>
    <dbReference type="NCBI Taxonomy" id="412755"/>
    <lineage>
        <taxon>unclassified sequences</taxon>
        <taxon>metagenomes</taxon>
        <taxon>ecological metagenomes</taxon>
    </lineage>
</organism>
<evidence type="ECO:0000313" key="9">
    <source>
        <dbReference type="EMBL" id="GAG15415.1"/>
    </source>
</evidence>
<dbReference type="GO" id="GO:0006355">
    <property type="term" value="P:regulation of DNA-templated transcription"/>
    <property type="evidence" value="ECO:0007669"/>
    <property type="project" value="InterPro"/>
</dbReference>
<gene>
    <name evidence="9" type="ORF">S01H1_54168</name>
</gene>
<dbReference type="EMBL" id="BARS01035128">
    <property type="protein sequence ID" value="GAG15415.1"/>
    <property type="molecule type" value="Genomic_DNA"/>
</dbReference>
<comment type="catalytic activity">
    <reaction evidence="1">
        <text>ATP + protein L-histidine = ADP + protein N-phospho-L-histidine.</text>
        <dbReference type="EC" id="2.7.13.3"/>
    </reaction>
</comment>
<dbReference type="SUPFAM" id="SSF55781">
    <property type="entry name" value="GAF domain-like"/>
    <property type="match status" value="1"/>
</dbReference>
<dbReference type="Gene3D" id="3.40.50.300">
    <property type="entry name" value="P-loop containing nucleotide triphosphate hydrolases"/>
    <property type="match status" value="1"/>
</dbReference>
<dbReference type="GO" id="GO:0005524">
    <property type="term" value="F:ATP binding"/>
    <property type="evidence" value="ECO:0007669"/>
    <property type="project" value="InterPro"/>
</dbReference>
<dbReference type="SMART" id="SM00091">
    <property type="entry name" value="PAS"/>
    <property type="match status" value="1"/>
</dbReference>
<accession>X0VAX1</accession>
<dbReference type="InterPro" id="IPR003018">
    <property type="entry name" value="GAF"/>
</dbReference>
<dbReference type="InterPro" id="IPR000014">
    <property type="entry name" value="PAS"/>
</dbReference>
<protein>
    <recommendedName>
        <fullName evidence="2">histidine kinase</fullName>
        <ecNumber evidence="2">2.7.13.3</ecNumber>
    </recommendedName>
</protein>
<name>X0VAX1_9ZZZZ</name>
<dbReference type="InterPro" id="IPR000700">
    <property type="entry name" value="PAS-assoc_C"/>
</dbReference>
<keyword evidence="6" id="KW-0175">Coiled coil</keyword>
<feature type="non-terminal residue" evidence="9">
    <location>
        <position position="1"/>
    </location>
</feature>
<proteinExistence type="predicted"/>
<sequence>SIACIPVLNQGELKAMLYLENRQIPDVFTLERLEILQHLSSQFGVSVENALLYDSLSRKVRELQESEERYELAVTGSAAGIWDWDIGSDELYYSDRLNELLGYASDELLDTLDEFRNRLHPDDVEATRLALGQHFKERVPYIIDCRLQTKSGEYRWFHARGQAIWDKTGRATRMSGSVTDITARKQAEEGLRQSYSEIEQLKNQLEAESAYLQDEIKLEHNFENIIGQSEALKYVLHRAEQVAPLDSPVLIMGETGTGK</sequence>
<dbReference type="InterPro" id="IPR052162">
    <property type="entry name" value="Sensor_kinase/Photoreceptor"/>
</dbReference>
<evidence type="ECO:0000256" key="6">
    <source>
        <dbReference type="SAM" id="Coils"/>
    </source>
</evidence>
<dbReference type="PROSITE" id="PS50112">
    <property type="entry name" value="PAS"/>
    <property type="match status" value="1"/>
</dbReference>
<dbReference type="NCBIfam" id="TIGR00229">
    <property type="entry name" value="sensory_box"/>
    <property type="match status" value="1"/>
</dbReference>
<dbReference type="InterPro" id="IPR027417">
    <property type="entry name" value="P-loop_NTPase"/>
</dbReference>
<dbReference type="CDD" id="cd00130">
    <property type="entry name" value="PAS"/>
    <property type="match status" value="1"/>
</dbReference>
<feature type="non-terminal residue" evidence="9">
    <location>
        <position position="259"/>
    </location>
</feature>
<evidence type="ECO:0000256" key="3">
    <source>
        <dbReference type="ARBA" id="ARBA00022553"/>
    </source>
</evidence>
<dbReference type="Pfam" id="PF01590">
    <property type="entry name" value="GAF"/>
    <property type="match status" value="1"/>
</dbReference>
<evidence type="ECO:0000256" key="5">
    <source>
        <dbReference type="ARBA" id="ARBA00022777"/>
    </source>
</evidence>
<dbReference type="Gene3D" id="3.30.450.20">
    <property type="entry name" value="PAS domain"/>
    <property type="match status" value="1"/>
</dbReference>
<dbReference type="InterPro" id="IPR035965">
    <property type="entry name" value="PAS-like_dom_sf"/>
</dbReference>
<dbReference type="SMART" id="SM00086">
    <property type="entry name" value="PAC"/>
    <property type="match status" value="1"/>
</dbReference>
<evidence type="ECO:0000256" key="1">
    <source>
        <dbReference type="ARBA" id="ARBA00000085"/>
    </source>
</evidence>
<dbReference type="PROSITE" id="PS50113">
    <property type="entry name" value="PAC"/>
    <property type="match status" value="1"/>
</dbReference>
<dbReference type="InterPro" id="IPR013655">
    <property type="entry name" value="PAS_fold_3"/>
</dbReference>
<dbReference type="InterPro" id="IPR029016">
    <property type="entry name" value="GAF-like_dom_sf"/>
</dbReference>
<comment type="caution">
    <text evidence="9">The sequence shown here is derived from an EMBL/GenBank/DDBJ whole genome shotgun (WGS) entry which is preliminary data.</text>
</comment>
<dbReference type="InterPro" id="IPR002078">
    <property type="entry name" value="Sigma_54_int"/>
</dbReference>
<dbReference type="SUPFAM" id="SSF55785">
    <property type="entry name" value="PYP-like sensor domain (PAS domain)"/>
    <property type="match status" value="1"/>
</dbReference>
<dbReference type="SUPFAM" id="SSF52540">
    <property type="entry name" value="P-loop containing nucleoside triphosphate hydrolases"/>
    <property type="match status" value="1"/>
</dbReference>
<evidence type="ECO:0000256" key="4">
    <source>
        <dbReference type="ARBA" id="ARBA00022679"/>
    </source>
</evidence>